<evidence type="ECO:0000313" key="1">
    <source>
        <dbReference type="EMBL" id="KZF22757.1"/>
    </source>
</evidence>
<sequence length="50" mass="5557">MNRLMSLRPVAVKFVALPRTKFIRLNSTASQSSYEYLLVSTPKPGVGLSM</sequence>
<evidence type="ECO:0000313" key="2">
    <source>
        <dbReference type="Proteomes" id="UP000076632"/>
    </source>
</evidence>
<proteinExistence type="predicted"/>
<protein>
    <submittedName>
        <fullName evidence="1">Uncharacterized protein</fullName>
    </submittedName>
</protein>
<reference evidence="1 2" key="1">
    <citation type="journal article" date="2016" name="Fungal Biol.">
        <title>The genome of Xylona heveae provides a window into fungal endophytism.</title>
        <authorList>
            <person name="Gazis R."/>
            <person name="Kuo A."/>
            <person name="Riley R."/>
            <person name="LaButti K."/>
            <person name="Lipzen A."/>
            <person name="Lin J."/>
            <person name="Amirebrahimi M."/>
            <person name="Hesse C.N."/>
            <person name="Spatafora J.W."/>
            <person name="Henrissat B."/>
            <person name="Hainaut M."/>
            <person name="Grigoriev I.V."/>
            <person name="Hibbett D.S."/>
        </authorList>
    </citation>
    <scope>NUCLEOTIDE SEQUENCE [LARGE SCALE GENOMIC DNA]</scope>
    <source>
        <strain evidence="1 2">TC161</strain>
    </source>
</reference>
<dbReference type="RefSeq" id="XP_018188312.1">
    <property type="nucleotide sequence ID" value="XM_018332573.1"/>
</dbReference>
<dbReference type="GeneID" id="28897710"/>
<gene>
    <name evidence="1" type="ORF">L228DRAFT_247139</name>
</gene>
<accession>A0A165GYB2</accession>
<keyword evidence="2" id="KW-1185">Reference proteome</keyword>
<dbReference type="AlphaFoldDB" id="A0A165GYB2"/>
<feature type="non-terminal residue" evidence="1">
    <location>
        <position position="50"/>
    </location>
</feature>
<dbReference type="Proteomes" id="UP000076632">
    <property type="component" value="Unassembled WGS sequence"/>
</dbReference>
<organism evidence="1 2">
    <name type="scientific">Xylona heveae (strain CBS 132557 / TC161)</name>
    <dbReference type="NCBI Taxonomy" id="1328760"/>
    <lineage>
        <taxon>Eukaryota</taxon>
        <taxon>Fungi</taxon>
        <taxon>Dikarya</taxon>
        <taxon>Ascomycota</taxon>
        <taxon>Pezizomycotina</taxon>
        <taxon>Xylonomycetes</taxon>
        <taxon>Xylonales</taxon>
        <taxon>Xylonaceae</taxon>
        <taxon>Xylona</taxon>
    </lineage>
</organism>
<name>A0A165GYB2_XYLHT</name>
<dbReference type="InParanoid" id="A0A165GYB2"/>
<dbReference type="EMBL" id="KV407458">
    <property type="protein sequence ID" value="KZF22757.1"/>
    <property type="molecule type" value="Genomic_DNA"/>
</dbReference>